<dbReference type="InterPro" id="IPR036378">
    <property type="entry name" value="FAS1_dom_sf"/>
</dbReference>
<evidence type="ECO:0000259" key="2">
    <source>
        <dbReference type="PROSITE" id="PS50213"/>
    </source>
</evidence>
<dbReference type="Pfam" id="PF02469">
    <property type="entry name" value="Fasciclin"/>
    <property type="match status" value="3"/>
</dbReference>
<dbReference type="Gene3D" id="2.30.180.10">
    <property type="entry name" value="FAS1 domain"/>
    <property type="match status" value="3"/>
</dbReference>
<gene>
    <name evidence="3" type="ORF">HYH03_012533</name>
</gene>
<feature type="signal peptide" evidence="1">
    <location>
        <begin position="1"/>
        <end position="38"/>
    </location>
</feature>
<dbReference type="PANTHER" id="PTHR10900">
    <property type="entry name" value="PERIOSTIN-RELATED"/>
    <property type="match status" value="1"/>
</dbReference>
<evidence type="ECO:0000313" key="4">
    <source>
        <dbReference type="Proteomes" id="UP000612055"/>
    </source>
</evidence>
<feature type="chain" id="PRO_5032571725" description="FAS1 domain-containing protein" evidence="1">
    <location>
        <begin position="39"/>
        <end position="542"/>
    </location>
</feature>
<dbReference type="Proteomes" id="UP000612055">
    <property type="component" value="Unassembled WGS sequence"/>
</dbReference>
<dbReference type="AlphaFoldDB" id="A0A835XTU8"/>
<evidence type="ECO:0000256" key="1">
    <source>
        <dbReference type="SAM" id="SignalP"/>
    </source>
</evidence>
<dbReference type="InterPro" id="IPR050904">
    <property type="entry name" value="Adhesion/Biosynth-related"/>
</dbReference>
<dbReference type="InterPro" id="IPR000782">
    <property type="entry name" value="FAS1_domain"/>
</dbReference>
<evidence type="ECO:0000313" key="3">
    <source>
        <dbReference type="EMBL" id="KAG2488903.1"/>
    </source>
</evidence>
<keyword evidence="1" id="KW-0732">Signal</keyword>
<proteinExistence type="predicted"/>
<feature type="domain" description="FAS1" evidence="2">
    <location>
        <begin position="195"/>
        <end position="357"/>
    </location>
</feature>
<protein>
    <recommendedName>
        <fullName evidence="2">FAS1 domain-containing protein</fullName>
    </recommendedName>
</protein>
<dbReference type="PROSITE" id="PS50213">
    <property type="entry name" value="FAS1"/>
    <property type="match status" value="3"/>
</dbReference>
<comment type="caution">
    <text evidence="3">The sequence shown here is derived from an EMBL/GenBank/DDBJ whole genome shotgun (WGS) entry which is preliminary data.</text>
</comment>
<dbReference type="SMART" id="SM00554">
    <property type="entry name" value="FAS1"/>
    <property type="match status" value="2"/>
</dbReference>
<keyword evidence="4" id="KW-1185">Reference proteome</keyword>
<dbReference type="PANTHER" id="PTHR10900:SF77">
    <property type="entry name" value="FI19380P1"/>
    <property type="match status" value="1"/>
</dbReference>
<reference evidence="3" key="1">
    <citation type="journal article" date="2020" name="bioRxiv">
        <title>Comparative genomics of Chlamydomonas.</title>
        <authorList>
            <person name="Craig R.J."/>
            <person name="Hasan A.R."/>
            <person name="Ness R.W."/>
            <person name="Keightley P.D."/>
        </authorList>
    </citation>
    <scope>NUCLEOTIDE SEQUENCE</scope>
    <source>
        <strain evidence="3">CCAP 11/70</strain>
    </source>
</reference>
<feature type="domain" description="FAS1" evidence="2">
    <location>
        <begin position="38"/>
        <end position="191"/>
    </location>
</feature>
<accession>A0A835XTU8</accession>
<dbReference type="OrthoDB" id="286301at2759"/>
<dbReference type="GO" id="GO:0005615">
    <property type="term" value="C:extracellular space"/>
    <property type="evidence" value="ECO:0007669"/>
    <property type="project" value="TreeGrafter"/>
</dbReference>
<organism evidence="3 4">
    <name type="scientific">Edaphochlamys debaryana</name>
    <dbReference type="NCBI Taxonomy" id="47281"/>
    <lineage>
        <taxon>Eukaryota</taxon>
        <taxon>Viridiplantae</taxon>
        <taxon>Chlorophyta</taxon>
        <taxon>core chlorophytes</taxon>
        <taxon>Chlorophyceae</taxon>
        <taxon>CS clade</taxon>
        <taxon>Chlamydomonadales</taxon>
        <taxon>Chlamydomonadales incertae sedis</taxon>
        <taxon>Edaphochlamys</taxon>
    </lineage>
</organism>
<sequence>MRTRTQRGRLARRGAALCAKRGPLLLALVATLPAAIHGASVLDTLRAISDTGIVAGLVAALAPEIGNMTSGTFLAPTDEAMTAFATRLGLASVAELRNQDVSVRRLLRYHTLVQSVNIAALPANGSTAEYATMLGPVGTYASLSISRTNGSDTDASLAELRGRANGLAPARAVDPDIAAGSAFVTVVDRVLQFWFDDIMQAIAATPALSTYHRLALACGADQQLRVPAGLTVLAPTNQAFIAAGATLGLDDAALSGPQLSVLLLHHVMAAPAAAGAGVAAGAVAALAAAEIGVALGGRSVLPLQGGPFQLSFAEGPSAAVTVRSTGGNPAALLLGPGADIPVGFGPDAYIQQVDQLLVPAHPSAAALIAATPSLSQLAAALEREGAIRTQMSNPLLRALVKVLGPEGIAGASVGLLRQILSLHVMTGQALRQTELADGSSLNTLSGAKTLTVNVDGPRTTLVSASGSRAAIVSPDRGVMYDRSFVHVINAVLLPEGFVGPVGASPAPASSNSPGSALPARPPLWGWALAAAVAVALASALLG</sequence>
<feature type="domain" description="FAS1" evidence="2">
    <location>
        <begin position="361"/>
        <end position="492"/>
    </location>
</feature>
<name>A0A835XTU8_9CHLO</name>
<dbReference type="EMBL" id="JAEHOE010000078">
    <property type="protein sequence ID" value="KAG2488903.1"/>
    <property type="molecule type" value="Genomic_DNA"/>
</dbReference>
<dbReference type="SUPFAM" id="SSF82153">
    <property type="entry name" value="FAS1 domain"/>
    <property type="match status" value="3"/>
</dbReference>